<accession>A0ABV4U8W6</accession>
<dbReference type="InterPro" id="IPR046820">
    <property type="entry name" value="MmeI_TRD"/>
</dbReference>
<dbReference type="GO" id="GO:0008168">
    <property type="term" value="F:methyltransferase activity"/>
    <property type="evidence" value="ECO:0007669"/>
    <property type="project" value="UniProtKB-KW"/>
</dbReference>
<comment type="catalytic activity">
    <reaction evidence="4">
        <text>a 2'-deoxyadenosine in DNA + S-adenosyl-L-methionine = an N(6)-methyl-2'-deoxyadenosine in DNA + S-adenosyl-L-homocysteine + H(+)</text>
        <dbReference type="Rhea" id="RHEA:15197"/>
        <dbReference type="Rhea" id="RHEA-COMP:12418"/>
        <dbReference type="Rhea" id="RHEA-COMP:12419"/>
        <dbReference type="ChEBI" id="CHEBI:15378"/>
        <dbReference type="ChEBI" id="CHEBI:57856"/>
        <dbReference type="ChEBI" id="CHEBI:59789"/>
        <dbReference type="ChEBI" id="CHEBI:90615"/>
        <dbReference type="ChEBI" id="CHEBI:90616"/>
        <dbReference type="EC" id="2.1.1.72"/>
    </reaction>
</comment>
<protein>
    <recommendedName>
        <fullName evidence="1">site-specific DNA-methyltransferase (adenine-specific)</fullName>
        <ecNumber evidence="1">2.1.1.72</ecNumber>
    </recommendedName>
</protein>
<reference evidence="9 10" key="1">
    <citation type="submission" date="2024-08" db="EMBL/GenBank/DDBJ databases">
        <title>Whole-genome sequencing of halo(alkali)philic microorganisms from hypersaline lakes.</title>
        <authorList>
            <person name="Sorokin D.Y."/>
            <person name="Merkel A.Y."/>
            <person name="Messina E."/>
            <person name="Yakimov M."/>
        </authorList>
    </citation>
    <scope>NUCLEOTIDE SEQUENCE [LARGE SCALE GENOMIC DNA]</scope>
    <source>
        <strain evidence="9 10">AB-hyl4</strain>
    </source>
</reference>
<dbReference type="PANTHER" id="PTHR33841">
    <property type="entry name" value="DNA METHYLTRANSFERASE YEEA-RELATED"/>
    <property type="match status" value="1"/>
</dbReference>
<name>A0ABV4U8W6_9BACT</name>
<dbReference type="InterPro" id="IPR029063">
    <property type="entry name" value="SAM-dependent_MTases_sf"/>
</dbReference>
<organism evidence="9 10">
    <name type="scientific">Natronomicrosphaera hydrolytica</name>
    <dbReference type="NCBI Taxonomy" id="3242702"/>
    <lineage>
        <taxon>Bacteria</taxon>
        <taxon>Pseudomonadati</taxon>
        <taxon>Planctomycetota</taxon>
        <taxon>Phycisphaerae</taxon>
        <taxon>Phycisphaerales</taxon>
        <taxon>Phycisphaeraceae</taxon>
        <taxon>Natronomicrosphaera</taxon>
    </lineage>
</organism>
<evidence type="ECO:0000256" key="1">
    <source>
        <dbReference type="ARBA" id="ARBA00011900"/>
    </source>
</evidence>
<evidence type="ECO:0000256" key="2">
    <source>
        <dbReference type="ARBA" id="ARBA00022603"/>
    </source>
</evidence>
<dbReference type="RefSeq" id="WP_425346645.1">
    <property type="nucleotide sequence ID" value="NZ_JBGUBD010000011.1"/>
</dbReference>
<evidence type="ECO:0000256" key="3">
    <source>
        <dbReference type="ARBA" id="ARBA00022679"/>
    </source>
</evidence>
<keyword evidence="2 9" id="KW-0489">Methyltransferase</keyword>
<feature type="domain" description="MmeI-like N-terminal" evidence="5">
    <location>
        <begin position="13"/>
        <end position="194"/>
    </location>
</feature>
<keyword evidence="3" id="KW-0808">Transferase</keyword>
<feature type="domain" description="MmeI-like DNA-methyltransferase" evidence="8">
    <location>
        <begin position="377"/>
        <end position="646"/>
    </location>
</feature>
<keyword evidence="10" id="KW-1185">Reference proteome</keyword>
<evidence type="ECO:0000259" key="8">
    <source>
        <dbReference type="Pfam" id="PF20473"/>
    </source>
</evidence>
<dbReference type="Gene3D" id="3.40.50.150">
    <property type="entry name" value="Vaccinia Virus protein VP39"/>
    <property type="match status" value="1"/>
</dbReference>
<dbReference type="SUPFAM" id="SSF53335">
    <property type="entry name" value="S-adenosyl-L-methionine-dependent methyltransferases"/>
    <property type="match status" value="1"/>
</dbReference>
<dbReference type="Pfam" id="PF20465">
    <property type="entry name" value="MmeI_hel"/>
    <property type="match status" value="1"/>
</dbReference>
<dbReference type="InterPro" id="IPR046816">
    <property type="entry name" value="MmeI_Mtase"/>
</dbReference>
<dbReference type="PANTHER" id="PTHR33841:SF1">
    <property type="entry name" value="DNA METHYLTRANSFERASE A"/>
    <property type="match status" value="1"/>
</dbReference>
<dbReference type="Proteomes" id="UP001575105">
    <property type="component" value="Unassembled WGS sequence"/>
</dbReference>
<evidence type="ECO:0000256" key="4">
    <source>
        <dbReference type="ARBA" id="ARBA00047942"/>
    </source>
</evidence>
<dbReference type="GO" id="GO:0032259">
    <property type="term" value="P:methylation"/>
    <property type="evidence" value="ECO:0007669"/>
    <property type="project" value="UniProtKB-KW"/>
</dbReference>
<dbReference type="EMBL" id="JBGUBD010000011">
    <property type="protein sequence ID" value="MFA9479722.1"/>
    <property type="molecule type" value="Genomic_DNA"/>
</dbReference>
<sequence>MSTTAPSGPMTPQRFISIWSKAELSERAASQEHFINLCQMLGQPTPASHDATGAEYTFEKGVSVTDGASKGAKGAYGFADVWWKGKFAWEYKRKGKHKDLHDAYKQLSQYREALDNPPLLIVSDITRIEIHTNFTGTAKQVHAIKLVDLDQPENLDKLRRVFTNPYSFRPDRTPEAITEQVADQFAKLAVALRDRGHEPHATAHFLMKCMFCLFAEDVGLLPNRLFSRMLQQWHDSPEGLTDRLTELFDKMADGGAYGFERIPWFNGGLFRRDEPAFDLTTDEIDVLSRAAKQDWSQVEPSIFGTLFERSLDPTKRAQIGAHYTSREDILLVVEPVVMAPLRRRWQQVQDEVNQQLERRRKAKTAETRRKANDEISDLLRGFVLELASVNILDPACGSGNFLYVAIQQLLGLEKEVLTHAARPDIGLGGLLPHVRPTQLHGLEVNPYAAELAQVVIWIGYLQWMEGNGFNAPRDPILEPITSIENRDAILAWADENGEPLAVWRKGARCTGRADWPASHCIIGNPPFLGSKLFRQHGLPDDYIAAMYDQYDIPKTSDLCCYWFEQARHLLEWAKKRYGEGAYGKGPYGGVHPNLKIGLLATQGIRGGANRKVLERIKQTGDIFMAWADRDWILDGAYVHVSIVGFNAEPADHPVLNGEPVDSINSDLTAGLQLREAKPLPENKRVAFMADTKGGSFEAEWAKFRPLLATPNPHGKSNAQVMRPWVNGRDIMQRPRGQWIIDFGVHMKHDEAAEFEAPFEYLLQHVYPIRKDNRRPVYAKYWWRHVEPRPAMLQQMQGLDRVLVTVITSKHRVFTWLDVATLPDHKLIVFTRSDDYLMGVLHSAVHEAWTRGTGGQVREVTSGFSYTPTSCFETFPLPWPPGHEPADHPAWQRISEAAKALHEQRERWLNPPEWIKPIADQVDAEDDFADVAAASGEDARRLIRESAIQARAAKDPRLKKRTLTNLYNERPTWLKLAHEQLDRAVLAAYAATDPDGGWCEDWAEVWKDAGAGQPLPEGHELMGRRAEVDQQVLGNLLRLNQKHT</sequence>
<evidence type="ECO:0000259" key="7">
    <source>
        <dbReference type="Pfam" id="PF20466"/>
    </source>
</evidence>
<proteinExistence type="predicted"/>
<dbReference type="EC" id="2.1.1.72" evidence="1"/>
<dbReference type="InterPro" id="IPR050953">
    <property type="entry name" value="N4_N6_ade-DNA_methylase"/>
</dbReference>
<comment type="caution">
    <text evidence="9">The sequence shown here is derived from an EMBL/GenBank/DDBJ whole genome shotgun (WGS) entry which is preliminary data.</text>
</comment>
<evidence type="ECO:0000313" key="9">
    <source>
        <dbReference type="EMBL" id="MFA9479722.1"/>
    </source>
</evidence>
<gene>
    <name evidence="9" type="ORF">ACERK3_15655</name>
</gene>
<evidence type="ECO:0000259" key="5">
    <source>
        <dbReference type="Pfam" id="PF20464"/>
    </source>
</evidence>
<feature type="domain" description="MmeI-like helicase spacer" evidence="6">
    <location>
        <begin position="200"/>
        <end position="270"/>
    </location>
</feature>
<dbReference type="InterPro" id="IPR046817">
    <property type="entry name" value="MmeI_N"/>
</dbReference>
<dbReference type="PRINTS" id="PR00507">
    <property type="entry name" value="N12N6MTFRASE"/>
</dbReference>
<dbReference type="Pfam" id="PF20464">
    <property type="entry name" value="MmeI_N"/>
    <property type="match status" value="1"/>
</dbReference>
<evidence type="ECO:0000259" key="6">
    <source>
        <dbReference type="Pfam" id="PF20465"/>
    </source>
</evidence>
<dbReference type="Pfam" id="PF20473">
    <property type="entry name" value="MmeI_Mtase"/>
    <property type="match status" value="1"/>
</dbReference>
<dbReference type="InterPro" id="IPR046819">
    <property type="entry name" value="MmeI_hel"/>
</dbReference>
<evidence type="ECO:0000313" key="10">
    <source>
        <dbReference type="Proteomes" id="UP001575105"/>
    </source>
</evidence>
<dbReference type="Pfam" id="PF20466">
    <property type="entry name" value="MmeI_TRD"/>
    <property type="match status" value="1"/>
</dbReference>
<feature type="domain" description="MmeI-like target recognition" evidence="7">
    <location>
        <begin position="762"/>
        <end position="877"/>
    </location>
</feature>